<dbReference type="Proteomes" id="UP000275078">
    <property type="component" value="Unassembled WGS sequence"/>
</dbReference>
<dbReference type="AlphaFoldDB" id="A0A3N4HPR1"/>
<organism evidence="1 2">
    <name type="scientific">Ascobolus immersus RN42</name>
    <dbReference type="NCBI Taxonomy" id="1160509"/>
    <lineage>
        <taxon>Eukaryota</taxon>
        <taxon>Fungi</taxon>
        <taxon>Dikarya</taxon>
        <taxon>Ascomycota</taxon>
        <taxon>Pezizomycotina</taxon>
        <taxon>Pezizomycetes</taxon>
        <taxon>Pezizales</taxon>
        <taxon>Ascobolaceae</taxon>
        <taxon>Ascobolus</taxon>
    </lineage>
</organism>
<name>A0A3N4HPR1_ASCIM</name>
<keyword evidence="2" id="KW-1185">Reference proteome</keyword>
<dbReference type="EMBL" id="ML119767">
    <property type="protein sequence ID" value="RPA75297.1"/>
    <property type="molecule type" value="Genomic_DNA"/>
</dbReference>
<accession>A0A3N4HPR1</accession>
<reference evidence="1 2" key="1">
    <citation type="journal article" date="2018" name="Nat. Ecol. Evol.">
        <title>Pezizomycetes genomes reveal the molecular basis of ectomycorrhizal truffle lifestyle.</title>
        <authorList>
            <person name="Murat C."/>
            <person name="Payen T."/>
            <person name="Noel B."/>
            <person name="Kuo A."/>
            <person name="Morin E."/>
            <person name="Chen J."/>
            <person name="Kohler A."/>
            <person name="Krizsan K."/>
            <person name="Balestrini R."/>
            <person name="Da Silva C."/>
            <person name="Montanini B."/>
            <person name="Hainaut M."/>
            <person name="Levati E."/>
            <person name="Barry K.W."/>
            <person name="Belfiori B."/>
            <person name="Cichocki N."/>
            <person name="Clum A."/>
            <person name="Dockter R.B."/>
            <person name="Fauchery L."/>
            <person name="Guy J."/>
            <person name="Iotti M."/>
            <person name="Le Tacon F."/>
            <person name="Lindquist E.A."/>
            <person name="Lipzen A."/>
            <person name="Malagnac F."/>
            <person name="Mello A."/>
            <person name="Molinier V."/>
            <person name="Miyauchi S."/>
            <person name="Poulain J."/>
            <person name="Riccioni C."/>
            <person name="Rubini A."/>
            <person name="Sitrit Y."/>
            <person name="Splivallo R."/>
            <person name="Traeger S."/>
            <person name="Wang M."/>
            <person name="Zifcakova L."/>
            <person name="Wipf D."/>
            <person name="Zambonelli A."/>
            <person name="Paolocci F."/>
            <person name="Nowrousian M."/>
            <person name="Ottonello S."/>
            <person name="Baldrian P."/>
            <person name="Spatafora J.W."/>
            <person name="Henrissat B."/>
            <person name="Nagy L.G."/>
            <person name="Aury J.M."/>
            <person name="Wincker P."/>
            <person name="Grigoriev I.V."/>
            <person name="Bonfante P."/>
            <person name="Martin F.M."/>
        </authorList>
    </citation>
    <scope>NUCLEOTIDE SEQUENCE [LARGE SCALE GENOMIC DNA]</scope>
    <source>
        <strain evidence="1 2">RN42</strain>
    </source>
</reference>
<gene>
    <name evidence="1" type="ORF">BJ508DRAFT_332262</name>
</gene>
<evidence type="ECO:0000313" key="2">
    <source>
        <dbReference type="Proteomes" id="UP000275078"/>
    </source>
</evidence>
<evidence type="ECO:0000313" key="1">
    <source>
        <dbReference type="EMBL" id="RPA75297.1"/>
    </source>
</evidence>
<sequence length="243" mass="27397">MSSASNSAPRLCPTCFTPNPTFHHLPFHCAELNHIDLHIGRSPRGPTWSGTIHFGWYPRRMHVPAPGIPVRVERSRDGQFYCPVRCCEYSSSEKEGFVGHSLTHVDVVSLMELRDLEVEEVGDEGMRWAGGRFSRERKVLGRGVWRVRRKYRKDIAAPMKDVALRLPVLSSGDDRMAEVSSEEEDTEVTELATLRNMAAKKVLEITMEAMGNPHTNEAATAEKIEEILRLHTAGAKALRMIHK</sequence>
<protein>
    <submittedName>
        <fullName evidence="1">Uncharacterized protein</fullName>
    </submittedName>
</protein>
<proteinExistence type="predicted"/>